<gene>
    <name evidence="4" type="ORF">GCM10025874_12790</name>
</gene>
<feature type="transmembrane region" description="Helical" evidence="2">
    <location>
        <begin position="6"/>
        <end position="25"/>
    </location>
</feature>
<accession>A0AA37UNA1</accession>
<evidence type="ECO:0000313" key="4">
    <source>
        <dbReference type="EMBL" id="GMA28026.1"/>
    </source>
</evidence>
<dbReference type="PANTHER" id="PTHR33392">
    <property type="entry name" value="POLYISOPRENYL-TEICHOIC ACID--PEPTIDOGLYCAN TEICHOIC ACID TRANSFERASE TAGU"/>
    <property type="match status" value="1"/>
</dbReference>
<keyword evidence="2" id="KW-0472">Membrane</keyword>
<dbReference type="Pfam" id="PF03816">
    <property type="entry name" value="LytR_cpsA_psr"/>
    <property type="match status" value="1"/>
</dbReference>
<dbReference type="PANTHER" id="PTHR33392:SF6">
    <property type="entry name" value="POLYISOPRENYL-TEICHOIC ACID--PEPTIDOGLYCAN TEICHOIC ACID TRANSFERASE TAGU"/>
    <property type="match status" value="1"/>
</dbReference>
<dbReference type="EMBL" id="BSUL01000001">
    <property type="protein sequence ID" value="GMA28026.1"/>
    <property type="molecule type" value="Genomic_DNA"/>
</dbReference>
<dbReference type="NCBIfam" id="TIGR00350">
    <property type="entry name" value="lytR_cpsA_psr"/>
    <property type="match status" value="1"/>
</dbReference>
<dbReference type="InterPro" id="IPR004474">
    <property type="entry name" value="LytR_CpsA_psr"/>
</dbReference>
<evidence type="ECO:0000313" key="5">
    <source>
        <dbReference type="Proteomes" id="UP001157160"/>
    </source>
</evidence>
<keyword evidence="2" id="KW-1133">Transmembrane helix</keyword>
<keyword evidence="5" id="KW-1185">Reference proteome</keyword>
<reference evidence="4 5" key="1">
    <citation type="journal article" date="2014" name="Int. J. Syst. Evol. Microbiol.">
        <title>Complete genome sequence of Corynebacterium casei LMG S-19264T (=DSM 44701T), isolated from a smear-ripened cheese.</title>
        <authorList>
            <consortium name="US DOE Joint Genome Institute (JGI-PGF)"/>
            <person name="Walter F."/>
            <person name="Albersmeier A."/>
            <person name="Kalinowski J."/>
            <person name="Ruckert C."/>
        </authorList>
    </citation>
    <scope>NUCLEOTIDE SEQUENCE [LARGE SCALE GENOMIC DNA]</scope>
    <source>
        <strain evidence="4 5">NBRC 112289</strain>
    </source>
</reference>
<comment type="similarity">
    <text evidence="1">Belongs to the LytR/CpsA/Psr (LCP) family.</text>
</comment>
<protein>
    <recommendedName>
        <fullName evidence="3">Cell envelope-related transcriptional attenuator domain-containing protein</fullName>
    </recommendedName>
</protein>
<evidence type="ECO:0000256" key="2">
    <source>
        <dbReference type="SAM" id="Phobius"/>
    </source>
</evidence>
<dbReference type="InterPro" id="IPR050922">
    <property type="entry name" value="LytR/CpsA/Psr_CW_biosynth"/>
</dbReference>
<dbReference type="Proteomes" id="UP001157160">
    <property type="component" value="Unassembled WGS sequence"/>
</dbReference>
<dbReference type="AlphaFoldDB" id="A0AA37UNA1"/>
<feature type="domain" description="Cell envelope-related transcriptional attenuator" evidence="3">
    <location>
        <begin position="102"/>
        <end position="280"/>
    </location>
</feature>
<proteinExistence type="inferred from homology"/>
<keyword evidence="2" id="KW-0812">Transmembrane</keyword>
<organism evidence="4 5">
    <name type="scientific">Arenivirga flava</name>
    <dbReference type="NCBI Taxonomy" id="1930060"/>
    <lineage>
        <taxon>Bacteria</taxon>
        <taxon>Bacillati</taxon>
        <taxon>Actinomycetota</taxon>
        <taxon>Actinomycetes</taxon>
        <taxon>Micrococcales</taxon>
        <taxon>Microbacteriaceae</taxon>
        <taxon>Arenivirga</taxon>
    </lineage>
</organism>
<dbReference type="RefSeq" id="WP_284231145.1">
    <property type="nucleotide sequence ID" value="NZ_BSUL01000001.1"/>
</dbReference>
<name>A0AA37UNA1_9MICO</name>
<evidence type="ECO:0000256" key="1">
    <source>
        <dbReference type="ARBA" id="ARBA00006068"/>
    </source>
</evidence>
<sequence length="361" mass="38237">MLAVQVVFAAILLVWALLALNTLILVKLVRVPARPRFTVVVASVAVLALMAGAFAWAGSSLSAQRKLLADEFRPGLITAPTDGRYNIMLLGGDAGADREGLRPDSISVVSIDAETGATTTIGIPRDLSSIPLAPDSPLVTVDNPCGSACQINAYYSRVMTWDQDLYPDAEANGSDSGIEATKDAVEGATGLTIHYFALVDMGGFEQLINALGGVTIEVPNRTPVAFHQDSRGNPIVVDYFEPGAQTMDGARALTYARVRYGTSDYDRMARQRQVQDALIAAADPWTLLTSFGTIAPAVGNLVRTDVPQGAVGTLAALLLEARDQPRGTLELVPPLIDPTDADFDQVHQLVRDALTATPAAP</sequence>
<dbReference type="Gene3D" id="3.40.630.190">
    <property type="entry name" value="LCP protein"/>
    <property type="match status" value="1"/>
</dbReference>
<evidence type="ECO:0000259" key="3">
    <source>
        <dbReference type="Pfam" id="PF03816"/>
    </source>
</evidence>
<feature type="transmembrane region" description="Helical" evidence="2">
    <location>
        <begin position="37"/>
        <end position="57"/>
    </location>
</feature>
<comment type="caution">
    <text evidence="4">The sequence shown here is derived from an EMBL/GenBank/DDBJ whole genome shotgun (WGS) entry which is preliminary data.</text>
</comment>